<dbReference type="Proteomes" id="UP000275530">
    <property type="component" value="Unassembled WGS sequence"/>
</dbReference>
<name>A0A6M7TF33_9HYPH</name>
<evidence type="ECO:0000313" key="2">
    <source>
        <dbReference type="Proteomes" id="UP000275530"/>
    </source>
</evidence>
<sequence>MHAQPLRVLTLLVRHGTEKYPTAWQDLRAMFARQMPDVEHRMLVIDNSLPVGHGSDLDRGVELIGGSNEDWEFSAWDCGINHTGAKLHQYDLVHLATSAFAASAPDHLKSIDGGSLRSLLGLQGALGCIDSRREAFSIFGIRSQAWLRSSFILMNPRQLSSLGSLVSVGRDTPIFTGNPRQPFRDDAPISRAYQQSLLHWLTGDGAGEGVIWHSRFDLTPETLPFFESKARAILNELMLTNRLLANGYALVDMTWLAQKVRAGSTESENVIPDWRVQISSRARVRRTLIQKLRRWLSKHMPRQ</sequence>
<proteinExistence type="predicted"/>
<comment type="caution">
    <text evidence="1">The sequence shown here is derived from an EMBL/GenBank/DDBJ whole genome shotgun (WGS) entry which is preliminary data.</text>
</comment>
<organism evidence="1 2">
    <name type="scientific">Mesorhizobium jarvisii</name>
    <dbReference type="NCBI Taxonomy" id="1777867"/>
    <lineage>
        <taxon>Bacteria</taxon>
        <taxon>Pseudomonadati</taxon>
        <taxon>Pseudomonadota</taxon>
        <taxon>Alphaproteobacteria</taxon>
        <taxon>Hyphomicrobiales</taxon>
        <taxon>Phyllobacteriaceae</taxon>
        <taxon>Mesorhizobium</taxon>
    </lineage>
</organism>
<dbReference type="EMBL" id="QZXA01000005">
    <property type="protein sequence ID" value="RJT33841.1"/>
    <property type="molecule type" value="Genomic_DNA"/>
</dbReference>
<evidence type="ECO:0000313" key="1">
    <source>
        <dbReference type="EMBL" id="RJT33841.1"/>
    </source>
</evidence>
<dbReference type="RefSeq" id="WP_064980601.1">
    <property type="nucleotide sequence ID" value="NZ_CP033507.1"/>
</dbReference>
<accession>A0A6M7TF33</accession>
<dbReference type="AlphaFoldDB" id="A0A6M7TF33"/>
<reference evidence="1 2" key="1">
    <citation type="submission" date="2018-09" db="EMBL/GenBank/DDBJ databases">
        <title>Mesorhizobium carmichaelinearum sp. nov. isolated from Carmichaelinea spp. root nodules in New Zealand.</title>
        <authorList>
            <person name="De Meyer S.E."/>
        </authorList>
    </citation>
    <scope>NUCLEOTIDE SEQUENCE [LARGE SCALE GENOMIC DNA]</scope>
    <source>
        <strain evidence="1 2">LMG 28313</strain>
    </source>
</reference>
<keyword evidence="2" id="KW-1185">Reference proteome</keyword>
<gene>
    <name evidence="1" type="ORF">D3242_15000</name>
</gene>
<protein>
    <submittedName>
        <fullName evidence="1">Uncharacterized protein</fullName>
    </submittedName>
</protein>